<name>A0ABN4B560_LIBAS</name>
<reference evidence="3 4" key="1">
    <citation type="journal article" date="2013" name="Genome Announc.">
        <title>Complete Genome Sequence of a Chinese Strain of 'Candidatus Liberibacter asiaticus'.</title>
        <authorList>
            <person name="Lin H."/>
            <person name="Han C.S."/>
            <person name="Liu B."/>
            <person name="Lou B."/>
            <person name="Bai X."/>
            <person name="Deng C."/>
            <person name="Civerolo E.L."/>
            <person name="Gupta G."/>
        </authorList>
    </citation>
    <scope>NUCLEOTIDE SEQUENCE [LARGE SCALE GENOMIC DNA]</scope>
    <source>
        <strain evidence="4">gxpsy</strain>
    </source>
</reference>
<evidence type="ECO:0000313" key="4">
    <source>
        <dbReference type="Proteomes" id="UP000011820"/>
    </source>
</evidence>
<feature type="compositionally biased region" description="Basic and acidic residues" evidence="1">
    <location>
        <begin position="7"/>
        <end position="21"/>
    </location>
</feature>
<keyword evidence="2" id="KW-0472">Membrane</keyword>
<evidence type="ECO:0000256" key="1">
    <source>
        <dbReference type="SAM" id="MobiDB-lite"/>
    </source>
</evidence>
<keyword evidence="2" id="KW-1133">Transmembrane helix</keyword>
<proteinExistence type="predicted"/>
<keyword evidence="2" id="KW-0812">Transmembrane</keyword>
<evidence type="ECO:0000256" key="2">
    <source>
        <dbReference type="SAM" id="Phobius"/>
    </source>
</evidence>
<sequence>MSGLTPLKDHSSCAVSKKSELENPSGMTDIHRIKNWIQKVIGEEKNKPLSQEQKEKIKILWSSLRKIAGSNEEVSDPNLNSPIQREDDCNVVRTNDDTKQIFNLLRKKLSNPHLQQHIESKTEQNGGIDPNLQSESLPTIPGTAIREDDDIDIFHSDMAKLSKSITELCRIISIPGIKKSHSQLEKILSKMENIAKECSLQSVENNWKGALQHFKKLDFKNLHEKINTLSCQMNVMQCTFDKNNNGFAASGIDEKLVSIVNSTHNLLSLLKLLNEKISTKGVLSFDTKLSEIKTAVEKNRKYAQSYTQKFVEKFEKHLESIGAQVQDIHSDVREQQKPAKPRLDLIEKIGERLGNLESHVANIMLKLEERQNTSEDPAILRNLENQLLNIKDLVTNDLKDNRTLREPDQHVFGLEDYIVKTAHKTARSMLNSINKSQDIERILQKNMHEYCKEIQKVHAEQTIKNFTTLYDMLVKIFQKLGTLTEEGRRLPYSTSNDLSPNHQASHKYSELFKNLCSDNTPSVNQTRVESNTYNEQYPILSSNNSLDQHNHPHDISETQGDSVYDQKKREKEFNSPHDIQHMLERVSLIQQGILEDDNTIPTYISAVRRATSTSTMRSNDLKEKNIGKKIWNFTKYITSNRWVTSIMLVATLLVSSFLLSPALLVRETFFFKS</sequence>
<organism evidence="3 4">
    <name type="scientific">Candidatus Liberibacter asiaticus str. gxpsy</name>
    <dbReference type="NCBI Taxonomy" id="1174529"/>
    <lineage>
        <taxon>Bacteria</taxon>
        <taxon>Pseudomonadati</taxon>
        <taxon>Pseudomonadota</taxon>
        <taxon>Alphaproteobacteria</taxon>
        <taxon>Hyphomicrobiales</taxon>
        <taxon>Rhizobiaceae</taxon>
        <taxon>Liberibacter</taxon>
    </lineage>
</organism>
<feature type="region of interest" description="Disordered" evidence="1">
    <location>
        <begin position="120"/>
        <end position="139"/>
    </location>
</feature>
<keyword evidence="4" id="KW-1185">Reference proteome</keyword>
<feature type="region of interest" description="Disordered" evidence="1">
    <location>
        <begin position="1"/>
        <end position="27"/>
    </location>
</feature>
<feature type="region of interest" description="Disordered" evidence="1">
    <location>
        <begin position="540"/>
        <end position="563"/>
    </location>
</feature>
<dbReference type="EMBL" id="CP004005">
    <property type="protein sequence ID" value="AGH16700.1"/>
    <property type="molecule type" value="Genomic_DNA"/>
</dbReference>
<evidence type="ECO:0000313" key="3">
    <source>
        <dbReference type="EMBL" id="AGH16700.1"/>
    </source>
</evidence>
<gene>
    <name evidence="3" type="ORF">WSI_01650</name>
</gene>
<accession>A0ABN4B560</accession>
<dbReference type="Proteomes" id="UP000011820">
    <property type="component" value="Chromosome"/>
</dbReference>
<dbReference type="RefSeq" id="WP_015452363.1">
    <property type="nucleotide sequence ID" value="NC_020549.1"/>
</dbReference>
<protein>
    <submittedName>
        <fullName evidence="3">Peptidoglycan binding protein</fullName>
    </submittedName>
</protein>
<feature type="transmembrane region" description="Helical" evidence="2">
    <location>
        <begin position="642"/>
        <end position="665"/>
    </location>
</feature>